<evidence type="ECO:0008006" key="3">
    <source>
        <dbReference type="Google" id="ProtNLM"/>
    </source>
</evidence>
<accession>A0ABY6L296</accession>
<dbReference type="CDD" id="cd00024">
    <property type="entry name" value="CD_CSD"/>
    <property type="match status" value="1"/>
</dbReference>
<keyword evidence="2" id="KW-1185">Reference proteome</keyword>
<name>A0ABY6L296_9ARAC</name>
<organism evidence="1 2">
    <name type="scientific">Cordylochernes scorpioides</name>
    <dbReference type="NCBI Taxonomy" id="51811"/>
    <lineage>
        <taxon>Eukaryota</taxon>
        <taxon>Metazoa</taxon>
        <taxon>Ecdysozoa</taxon>
        <taxon>Arthropoda</taxon>
        <taxon>Chelicerata</taxon>
        <taxon>Arachnida</taxon>
        <taxon>Pseudoscorpiones</taxon>
        <taxon>Cheliferoidea</taxon>
        <taxon>Chernetidae</taxon>
        <taxon>Cordylochernes</taxon>
    </lineage>
</organism>
<dbReference type="Proteomes" id="UP001235939">
    <property type="component" value="Chromosome 12"/>
</dbReference>
<reference evidence="1 2" key="1">
    <citation type="submission" date="2022-01" db="EMBL/GenBank/DDBJ databases">
        <title>A chromosomal length assembly of Cordylochernes scorpioides.</title>
        <authorList>
            <person name="Zeh D."/>
            <person name="Zeh J."/>
        </authorList>
    </citation>
    <scope>NUCLEOTIDE SEQUENCE [LARGE SCALE GENOMIC DNA]</scope>
    <source>
        <strain evidence="1">IN4F17</strain>
        <tissue evidence="1">Whole Body</tissue>
    </source>
</reference>
<sequence>MTPVEASKPENENKVYFNLYINIIKSSNKKFNVGDKIRISKYKGHFDKGYHLNFTKEVFEISKVLSTEPVTYKIKDQNNEDVEGGFHNEELVKYDKEDDKVEKIIRSRTRNGKKEYFVKWLDFYATTGEEGGSIPIQKRKCKIDSVEQEETTMTIKKEATTQVGSFLYNIYLETPQCSLVWVLKIPITG</sequence>
<evidence type="ECO:0000313" key="1">
    <source>
        <dbReference type="EMBL" id="UYV74974.1"/>
    </source>
</evidence>
<dbReference type="PANTHER" id="PTHR46585">
    <property type="entry name" value="INTEGRASE CORE DOMAIN CONTAINING PROTEIN"/>
    <property type="match status" value="1"/>
</dbReference>
<dbReference type="SUPFAM" id="SSF54160">
    <property type="entry name" value="Chromo domain-like"/>
    <property type="match status" value="1"/>
</dbReference>
<proteinExistence type="predicted"/>
<gene>
    <name evidence="1" type="ORF">LAZ67_12001944</name>
</gene>
<dbReference type="PANTHER" id="PTHR46585:SF1">
    <property type="entry name" value="CHROMO DOMAIN-CONTAINING PROTEIN"/>
    <property type="match status" value="1"/>
</dbReference>
<dbReference type="EMBL" id="CP092874">
    <property type="protein sequence ID" value="UYV74974.1"/>
    <property type="molecule type" value="Genomic_DNA"/>
</dbReference>
<protein>
    <recommendedName>
        <fullName evidence="3">Chromo domain-containing protein</fullName>
    </recommendedName>
</protein>
<dbReference type="InterPro" id="IPR016197">
    <property type="entry name" value="Chromo-like_dom_sf"/>
</dbReference>
<evidence type="ECO:0000313" key="2">
    <source>
        <dbReference type="Proteomes" id="UP001235939"/>
    </source>
</evidence>
<dbReference type="Gene3D" id="2.40.50.40">
    <property type="match status" value="1"/>
</dbReference>